<gene>
    <name evidence="2" type="ORF">ACFODX_09905</name>
</gene>
<reference evidence="3" key="1">
    <citation type="journal article" date="2019" name="Int. J. Syst. Evol. Microbiol.">
        <title>The Global Catalogue of Microorganisms (GCM) 10K type strain sequencing project: providing services to taxonomists for standard genome sequencing and annotation.</title>
        <authorList>
            <consortium name="The Broad Institute Genomics Platform"/>
            <consortium name="The Broad Institute Genome Sequencing Center for Infectious Disease"/>
            <person name="Wu L."/>
            <person name="Ma J."/>
        </authorList>
    </citation>
    <scope>NUCLEOTIDE SEQUENCE [LARGE SCALE GENOMIC DNA]</scope>
    <source>
        <strain evidence="3">KCTC 52237</strain>
    </source>
</reference>
<evidence type="ECO:0000313" key="2">
    <source>
        <dbReference type="EMBL" id="MFC3115870.1"/>
    </source>
</evidence>
<proteinExistence type="predicted"/>
<evidence type="ECO:0000259" key="1">
    <source>
        <dbReference type="Pfam" id="PF15919"/>
    </source>
</evidence>
<dbReference type="PANTHER" id="PTHR34504:SF2">
    <property type="entry name" value="UPF0150 PROTEIN SSL0259"/>
    <property type="match status" value="1"/>
</dbReference>
<dbReference type="CDD" id="cd22231">
    <property type="entry name" value="RHH_NikR_HicB-like"/>
    <property type="match status" value="1"/>
</dbReference>
<dbReference type="SUPFAM" id="SSF143100">
    <property type="entry name" value="TTHA1013/TTHA0281-like"/>
    <property type="match status" value="1"/>
</dbReference>
<dbReference type="InterPro" id="IPR031807">
    <property type="entry name" value="HicB-like"/>
</dbReference>
<comment type="caution">
    <text evidence="2">The sequence shown here is derived from an EMBL/GenBank/DDBJ whole genome shotgun (WGS) entry which is preliminary data.</text>
</comment>
<accession>A0ABV7FF30</accession>
<organism evidence="2 3">
    <name type="scientific">Cellvibrio fontiphilus</name>
    <dbReference type="NCBI Taxonomy" id="1815559"/>
    <lineage>
        <taxon>Bacteria</taxon>
        <taxon>Pseudomonadati</taxon>
        <taxon>Pseudomonadota</taxon>
        <taxon>Gammaproteobacteria</taxon>
        <taxon>Cellvibrionales</taxon>
        <taxon>Cellvibrionaceae</taxon>
        <taxon>Cellvibrio</taxon>
    </lineage>
</organism>
<sequence length="138" mass="15118">MLYPVVIEPGDENRAFGVVVPDIPGCFSAGDTFEEAVLNAREAIEGHLEILCEDGLDIPQASDVQSHLNNQDYAGWVWALVEVDITPYLGKSQKVNVTLPDVLIKRIDDTVARQPIYKSRSGFLAQAALHELGRLSSV</sequence>
<dbReference type="Pfam" id="PF15919">
    <property type="entry name" value="HicB_lk_antitox"/>
    <property type="match status" value="1"/>
</dbReference>
<name>A0ABV7FF30_9GAMM</name>
<feature type="domain" description="HicB-like antitoxin of toxin-antitoxin system" evidence="1">
    <location>
        <begin position="3"/>
        <end position="128"/>
    </location>
</feature>
<dbReference type="PANTHER" id="PTHR34504">
    <property type="entry name" value="ANTITOXIN HICB"/>
    <property type="match status" value="1"/>
</dbReference>
<dbReference type="RefSeq" id="WP_378118595.1">
    <property type="nucleotide sequence ID" value="NZ_JBHRTF010000004.1"/>
</dbReference>
<dbReference type="InterPro" id="IPR035069">
    <property type="entry name" value="TTHA1013/TTHA0281-like"/>
</dbReference>
<dbReference type="EMBL" id="JBHRTF010000004">
    <property type="protein sequence ID" value="MFC3115870.1"/>
    <property type="molecule type" value="Genomic_DNA"/>
</dbReference>
<keyword evidence="3" id="KW-1185">Reference proteome</keyword>
<dbReference type="Gene3D" id="3.30.160.250">
    <property type="match status" value="1"/>
</dbReference>
<evidence type="ECO:0000313" key="3">
    <source>
        <dbReference type="Proteomes" id="UP001595555"/>
    </source>
</evidence>
<dbReference type="Proteomes" id="UP001595555">
    <property type="component" value="Unassembled WGS sequence"/>
</dbReference>
<dbReference type="InterPro" id="IPR051404">
    <property type="entry name" value="TA_system_antitoxin"/>
</dbReference>
<protein>
    <submittedName>
        <fullName evidence="2">Type II toxin-antitoxin system HicB family antitoxin</fullName>
    </submittedName>
</protein>